<dbReference type="Proteomes" id="UP000759273">
    <property type="component" value="Unassembled WGS sequence"/>
</dbReference>
<evidence type="ECO:0000313" key="10">
    <source>
        <dbReference type="Proteomes" id="UP000759273"/>
    </source>
</evidence>
<organism evidence="9 10">
    <name type="scientific">Subdoligranulum variabile</name>
    <dbReference type="NCBI Taxonomy" id="214851"/>
    <lineage>
        <taxon>Bacteria</taxon>
        <taxon>Bacillati</taxon>
        <taxon>Bacillota</taxon>
        <taxon>Clostridia</taxon>
        <taxon>Eubacteriales</taxon>
        <taxon>Oscillospiraceae</taxon>
        <taxon>Subdoligranulum</taxon>
    </lineage>
</organism>
<evidence type="ECO:0000256" key="2">
    <source>
        <dbReference type="ARBA" id="ARBA00009773"/>
    </source>
</evidence>
<keyword evidence="4" id="KW-1003">Cell membrane</keyword>
<comment type="similarity">
    <text evidence="2">Belongs to the autoinducer-2 exporter (AI-2E) (TC 2.A.86) family.</text>
</comment>
<dbReference type="Pfam" id="PF01594">
    <property type="entry name" value="AI-2E_transport"/>
    <property type="match status" value="1"/>
</dbReference>
<evidence type="ECO:0000256" key="1">
    <source>
        <dbReference type="ARBA" id="ARBA00004651"/>
    </source>
</evidence>
<comment type="subcellular location">
    <subcellularLocation>
        <location evidence="1">Cell membrane</location>
        <topology evidence="1">Multi-pass membrane protein</topology>
    </subcellularLocation>
</comment>
<evidence type="ECO:0000256" key="7">
    <source>
        <dbReference type="ARBA" id="ARBA00023136"/>
    </source>
</evidence>
<dbReference type="PANTHER" id="PTHR21716">
    <property type="entry name" value="TRANSMEMBRANE PROTEIN"/>
    <property type="match status" value="1"/>
</dbReference>
<name>A0A943HH31_9FIRM</name>
<dbReference type="GO" id="GO:0055085">
    <property type="term" value="P:transmembrane transport"/>
    <property type="evidence" value="ECO:0007669"/>
    <property type="project" value="TreeGrafter"/>
</dbReference>
<comment type="caution">
    <text evidence="9">The sequence shown here is derived from an EMBL/GenBank/DDBJ whole genome shotgun (WGS) entry which is preliminary data.</text>
</comment>
<dbReference type="EMBL" id="JAGZGG010000004">
    <property type="protein sequence ID" value="MBS5331489.1"/>
    <property type="molecule type" value="Genomic_DNA"/>
</dbReference>
<keyword evidence="7 8" id="KW-0472">Membrane</keyword>
<dbReference type="PANTHER" id="PTHR21716:SF53">
    <property type="entry name" value="PERMEASE PERM-RELATED"/>
    <property type="match status" value="1"/>
</dbReference>
<feature type="transmembrane region" description="Helical" evidence="8">
    <location>
        <begin position="254"/>
        <end position="275"/>
    </location>
</feature>
<feature type="transmembrane region" description="Helical" evidence="8">
    <location>
        <begin position="12"/>
        <end position="30"/>
    </location>
</feature>
<keyword evidence="6 8" id="KW-1133">Transmembrane helix</keyword>
<feature type="transmembrane region" description="Helical" evidence="8">
    <location>
        <begin position="281"/>
        <end position="302"/>
    </location>
</feature>
<reference evidence="9" key="1">
    <citation type="submission" date="2021-02" db="EMBL/GenBank/DDBJ databases">
        <title>Infant gut strain persistence is associated with maternal origin, phylogeny, and functional potential including surface adhesion and iron acquisition.</title>
        <authorList>
            <person name="Lou Y.C."/>
        </authorList>
    </citation>
    <scope>NUCLEOTIDE SEQUENCE</scope>
    <source>
        <strain evidence="9">L3_101_000M1_dasL3_101_000M1_concoct_87</strain>
    </source>
</reference>
<keyword evidence="5 8" id="KW-0812">Transmembrane</keyword>
<keyword evidence="3" id="KW-0813">Transport</keyword>
<feature type="transmembrane region" description="Helical" evidence="8">
    <location>
        <begin position="36"/>
        <end position="59"/>
    </location>
</feature>
<proteinExistence type="inferred from homology"/>
<dbReference type="GO" id="GO:0005886">
    <property type="term" value="C:plasma membrane"/>
    <property type="evidence" value="ECO:0007669"/>
    <property type="project" value="UniProtKB-SubCell"/>
</dbReference>
<gene>
    <name evidence="9" type="ORF">KHY36_03040</name>
</gene>
<dbReference type="InterPro" id="IPR002549">
    <property type="entry name" value="AI-2E-like"/>
</dbReference>
<evidence type="ECO:0000313" key="9">
    <source>
        <dbReference type="EMBL" id="MBS5331489.1"/>
    </source>
</evidence>
<protein>
    <submittedName>
        <fullName evidence="9">AI-2E family transporter</fullName>
    </submittedName>
</protein>
<evidence type="ECO:0000256" key="4">
    <source>
        <dbReference type="ARBA" id="ARBA00022475"/>
    </source>
</evidence>
<sequence>MKKYFDRPPSTMGDWLVLAAGTALLFAAVARLPAALMALGGLLALLAPFGWGLVLAYVLDIPTRFFAQKLFGGRRGWAMGASYALFFGVLALLAALVVPQLVQSITAFAGRLAAYEETIRQLLLWVQATFGIDIATAEQLVQTVGSELQGWFASLSRQAAQAAARAAGDAAGAAANAFVALAVSIYLLSGKEKLLYAAHTCLRAALPPRAAGSVLAVCTLANRIFSGYLGGQLVDALLVGGETFALMSIFGLEYAPLLAVLVGVTNIVPVLGPFLGAVPGIVILLLESPWKAAEFAIIILVVQQVDGNFIAPRILGGATGLPGLGVLLAIVVGGAWFGIPGMALGVPTLAVVAALFKQAVGAGLAARGLDADALDRDFPPMDTQN</sequence>
<feature type="transmembrane region" description="Helical" evidence="8">
    <location>
        <begin position="80"/>
        <end position="102"/>
    </location>
</feature>
<feature type="transmembrane region" description="Helical" evidence="8">
    <location>
        <begin position="345"/>
        <end position="366"/>
    </location>
</feature>
<evidence type="ECO:0000256" key="5">
    <source>
        <dbReference type="ARBA" id="ARBA00022692"/>
    </source>
</evidence>
<accession>A0A943HH31</accession>
<evidence type="ECO:0000256" key="3">
    <source>
        <dbReference type="ARBA" id="ARBA00022448"/>
    </source>
</evidence>
<dbReference type="AlphaFoldDB" id="A0A943HH31"/>
<evidence type="ECO:0000256" key="8">
    <source>
        <dbReference type="SAM" id="Phobius"/>
    </source>
</evidence>
<evidence type="ECO:0000256" key="6">
    <source>
        <dbReference type="ARBA" id="ARBA00022989"/>
    </source>
</evidence>
<feature type="transmembrane region" description="Helical" evidence="8">
    <location>
        <begin position="314"/>
        <end position="339"/>
    </location>
</feature>